<evidence type="ECO:0000256" key="7">
    <source>
        <dbReference type="ARBA" id="ARBA00024737"/>
    </source>
</evidence>
<dbReference type="OrthoDB" id="359472at2157"/>
<evidence type="ECO:0000313" key="12">
    <source>
        <dbReference type="Proteomes" id="UP000060043"/>
    </source>
</evidence>
<evidence type="ECO:0000256" key="6">
    <source>
        <dbReference type="ARBA" id="ARBA00022840"/>
    </source>
</evidence>
<dbReference type="Proteomes" id="UP000060043">
    <property type="component" value="Chromosome"/>
</dbReference>
<keyword evidence="5" id="KW-0418">Kinase</keyword>
<dbReference type="PANTHER" id="PTHR12755">
    <property type="entry name" value="CLEAVAGE/POLYADENYLATION FACTOR IA SUBUNIT CLP1P"/>
    <property type="match status" value="1"/>
</dbReference>
<dbReference type="GeneID" id="14551405"/>
<evidence type="ECO:0000256" key="3">
    <source>
        <dbReference type="ARBA" id="ARBA00022679"/>
    </source>
</evidence>
<comment type="function">
    <text evidence="7">Polynucleotide kinase that can phosphorylate the 5'-hydroxyl groups of both single-stranded RNA (ssRNA) and single-stranded DNA (ssDNA). Exhibits a strong preference for ssRNA.</text>
</comment>
<protein>
    <recommendedName>
        <fullName evidence="2">polynucleotide 5'-hydroxyl-kinase</fullName>
        <ecNumber evidence="2">2.7.1.78</ecNumber>
    </recommendedName>
</protein>
<proteinExistence type="predicted"/>
<dbReference type="GO" id="GO:0051734">
    <property type="term" value="F:ATP-dependent polynucleotide 5'-hydroxyl-kinase activity"/>
    <property type="evidence" value="ECO:0007669"/>
    <property type="project" value="UniProtKB-EC"/>
</dbReference>
<evidence type="ECO:0000256" key="4">
    <source>
        <dbReference type="ARBA" id="ARBA00022741"/>
    </source>
</evidence>
<sequence length="363" mass="41261">MIKLDRDTDLVIKGPCVIRINSGKISVNGIVLIEGQLDIHENDTFTLTSMDVSSLDSNCEILSKYPTLGWHKIINDLDGRIIILGKQNSGKTYLSNMLLNMHGGKIIDADVGQSSLFLPTFVSISSRQVEKKLKLSERAYESIEFFGDITPLTNPRLHISLIDKLYNMNKDEKNLVIDADGWINGFSALKHKLELIYRLDPDYILVFNEKILSDLPIEIRRKVKIIKPFPLDVNRNIKTRKMYRKNKYRSYFSKSLLVDVDIREILGSPLSKNLLFAWGEEVQLIDEQPCQGYYIEREEIIGLIVGLLHKGKIAGAGLIKQVDEVNQKVTIQSPITAFDGVILGSIALNNDYDERRVKIKRCL</sequence>
<accession>A0A0U2Y7Q7</accession>
<comment type="catalytic activity">
    <reaction evidence="9">
        <text>a 5'-end dephospho-2'-deoxyribonucleoside-DNA + ATP = a 5'-end 5'-phospho-2'-deoxyribonucleoside-DNA + ADP + H(+)</text>
        <dbReference type="Rhea" id="RHEA:15669"/>
        <dbReference type="Rhea" id="RHEA-COMP:13180"/>
        <dbReference type="Rhea" id="RHEA-COMP:13184"/>
        <dbReference type="ChEBI" id="CHEBI:15378"/>
        <dbReference type="ChEBI" id="CHEBI:30616"/>
        <dbReference type="ChEBI" id="CHEBI:136412"/>
        <dbReference type="ChEBI" id="CHEBI:136416"/>
        <dbReference type="ChEBI" id="CHEBI:456216"/>
        <dbReference type="EC" id="2.7.1.78"/>
    </reaction>
</comment>
<comment type="cofactor">
    <cofactor evidence="1">
        <name>a divalent metal cation</name>
        <dbReference type="ChEBI" id="CHEBI:60240"/>
    </cofactor>
</comment>
<gene>
    <name evidence="11" type="ORF">ATZ20_04995</name>
</gene>
<name>A0A0U2Y7Q7_9CREN</name>
<evidence type="ECO:0000313" key="11">
    <source>
        <dbReference type="EMBL" id="ALU31569.1"/>
    </source>
</evidence>
<keyword evidence="3" id="KW-0808">Transferase</keyword>
<feature type="domain" description="Clp1 P-loop" evidence="10">
    <location>
        <begin position="85"/>
        <end position="253"/>
    </location>
</feature>
<evidence type="ECO:0000259" key="10">
    <source>
        <dbReference type="Pfam" id="PF16575"/>
    </source>
</evidence>
<dbReference type="InterPro" id="IPR045116">
    <property type="entry name" value="Clp1/Grc3"/>
</dbReference>
<dbReference type="GO" id="GO:0005524">
    <property type="term" value="F:ATP binding"/>
    <property type="evidence" value="ECO:0007669"/>
    <property type="project" value="UniProtKB-KW"/>
</dbReference>
<evidence type="ECO:0000256" key="2">
    <source>
        <dbReference type="ARBA" id="ARBA00012157"/>
    </source>
</evidence>
<dbReference type="Pfam" id="PF16575">
    <property type="entry name" value="CLP1_P"/>
    <property type="match status" value="1"/>
</dbReference>
<keyword evidence="4" id="KW-0547">Nucleotide-binding</keyword>
<dbReference type="Gene3D" id="3.40.50.300">
    <property type="entry name" value="P-loop containing nucleotide triphosphate hydrolases"/>
    <property type="match status" value="1"/>
</dbReference>
<dbReference type="STRING" id="1435377.SUSAZ_04080"/>
<dbReference type="AlphaFoldDB" id="A0A0U2Y7Q7"/>
<evidence type="ECO:0000256" key="1">
    <source>
        <dbReference type="ARBA" id="ARBA00001968"/>
    </source>
</evidence>
<dbReference type="RefSeq" id="WP_011277759.1">
    <property type="nucleotide sequence ID" value="NZ_BHWZ01000001.1"/>
</dbReference>
<comment type="catalytic activity">
    <reaction evidence="8">
        <text>a 5'-end dephospho-ribonucleoside-RNA + ATP = a 5'-end 5'-phospho-ribonucleoside-RNA + ADP + H(+)</text>
        <dbReference type="Rhea" id="RHEA:54580"/>
        <dbReference type="Rhea" id="RHEA-COMP:13936"/>
        <dbReference type="Rhea" id="RHEA-COMP:15179"/>
        <dbReference type="ChEBI" id="CHEBI:15378"/>
        <dbReference type="ChEBI" id="CHEBI:30616"/>
        <dbReference type="ChEBI" id="CHEBI:138282"/>
        <dbReference type="ChEBI" id="CHEBI:138284"/>
        <dbReference type="ChEBI" id="CHEBI:456216"/>
        <dbReference type="EC" id="2.7.1.78"/>
    </reaction>
</comment>
<dbReference type="SUPFAM" id="SSF52540">
    <property type="entry name" value="P-loop containing nucleoside triphosphate hydrolases"/>
    <property type="match status" value="1"/>
</dbReference>
<dbReference type="PANTHER" id="PTHR12755:SF3">
    <property type="entry name" value="POLYNUCLEOTIDE 5'-HYDROXYL-KINASE NOL9"/>
    <property type="match status" value="1"/>
</dbReference>
<dbReference type="InterPro" id="IPR032319">
    <property type="entry name" value="CLP1_P"/>
</dbReference>
<dbReference type="PaxDb" id="1435377-SUSAZ_04080"/>
<evidence type="ECO:0000256" key="9">
    <source>
        <dbReference type="ARBA" id="ARBA00044673"/>
    </source>
</evidence>
<dbReference type="EC" id="2.7.1.78" evidence="2"/>
<keyword evidence="6" id="KW-0067">ATP-binding</keyword>
<dbReference type="InterPro" id="IPR027417">
    <property type="entry name" value="P-loop_NTPase"/>
</dbReference>
<reference evidence="11 12" key="1">
    <citation type="submission" date="2015-12" db="EMBL/GenBank/DDBJ databases">
        <title>A stable core within a dynamic pangenome in Sulfolobus acidocaldarius.</title>
        <authorList>
            <person name="Anderson R."/>
            <person name="Kouris A."/>
            <person name="Seward C."/>
            <person name="Campbell K."/>
            <person name="Whitaker R."/>
        </authorList>
    </citation>
    <scope>NUCLEOTIDE SEQUENCE [LARGE SCALE GENOMIC DNA]</scope>
    <source>
        <strain evidence="11 12">NG05B_CO5_07</strain>
    </source>
</reference>
<dbReference type="OMA" id="HKQYPVE"/>
<evidence type="ECO:0000256" key="5">
    <source>
        <dbReference type="ARBA" id="ARBA00022777"/>
    </source>
</evidence>
<dbReference type="EMBL" id="CP013695">
    <property type="protein sequence ID" value="ALU31569.1"/>
    <property type="molecule type" value="Genomic_DNA"/>
</dbReference>
<dbReference type="GO" id="GO:0006396">
    <property type="term" value="P:RNA processing"/>
    <property type="evidence" value="ECO:0007669"/>
    <property type="project" value="InterPro"/>
</dbReference>
<organism evidence="11 12">
    <name type="scientific">Sulfolobus acidocaldarius</name>
    <dbReference type="NCBI Taxonomy" id="2285"/>
    <lineage>
        <taxon>Archaea</taxon>
        <taxon>Thermoproteota</taxon>
        <taxon>Thermoprotei</taxon>
        <taxon>Sulfolobales</taxon>
        <taxon>Sulfolobaceae</taxon>
        <taxon>Sulfolobus</taxon>
    </lineage>
</organism>
<evidence type="ECO:0000256" key="8">
    <source>
        <dbReference type="ARBA" id="ARBA00044641"/>
    </source>
</evidence>